<feature type="domain" description="Ubiquitin-like protease family profile" evidence="5">
    <location>
        <begin position="682"/>
        <end position="859"/>
    </location>
</feature>
<sequence length="900" mass="100414">MARGQKQQARGPTLSKTVRRNRASPSRLFKLYKHLSDDQKKMIRDAKFGGLLDIACATIPSEFANWLMVDCFDADSSQLVFPGRGKILLTAQSAADILGLPDKGDTVRYELDVEAINFIHDKYNVQRGFAPKIGTIVNRVKENKEANDDFLRSWLMLAVSTFLCPPTSMGISPRCYPALVDLSKVKDLNWCQFVVDQLKDASSKINKKNSVRGCIQLLAVLYADSLEVQNVQPPPTKPRIAAWTRKMLDIVIKEDTNRDGSFGKLKLKTLGHSVLQAPFIQMDDIQRFVSSKVHRGMTDQNKRKLCQAVSNVFCGVTQVLTTFLHEVGAFGGENGDTADPNLRRSKRKRTNEHEEPELSSEDEAEDDDYEEPEFLDDDTTEESDSEEEGDEHNMDAQDTNNMNTGADFGEGVGNDAHGTTPEGARAHTSSSNPQHEQTDDQDDVPLISRLRAMQGAKNQRPSEQPAANDDVVCQPIPLQVVPPTMEDMVPPASKPVTRKERFGGRLKLPVATGTGFDAAKDKSGPDPGSAFSLDQMDAELLQLIEDDAIQRIQERKARSAQFEMASTSDINGLQDGPQASTDVAATVVGTATTPASMRPEPASVNSSVTPAYQPAPRRRLRKAAVLQSPYVDFTADKSFRCSKEVCKVYNAVVASQGSSTRSSQAASSSSTKDVIIINYYNFHVTLKELASSVSPRGKLDSVVAEIGIYAIDDRGKKAIKRVLPLRVAAYLQTGQLNRSEVKRVFRRGTNHLDHRHMVMFPVLQMIQNKQLGMVGHYFLLVLNIRNNRFEVLDSMRSLKDENLLQCCNIIIAGIKDLWRMHYPDSKVDIQNYSLADIGVPLQTNDRDCGYHMLMHAEHWDGFKIYNFQEKDIPSIRKLLTYKWLTDKENETDWKTKLGLP</sequence>
<dbReference type="InterPro" id="IPR038765">
    <property type="entry name" value="Papain-like_cys_pep_sf"/>
</dbReference>
<comment type="similarity">
    <text evidence="1">Belongs to the peptidase C48 family.</text>
</comment>
<feature type="region of interest" description="Disordered" evidence="4">
    <location>
        <begin position="1"/>
        <end position="20"/>
    </location>
</feature>
<evidence type="ECO:0000256" key="3">
    <source>
        <dbReference type="ARBA" id="ARBA00022801"/>
    </source>
</evidence>
<dbReference type="PANTHER" id="PTHR36479:SF10">
    <property type="entry name" value="UBIQUITIN-LIKE PROTEASE FAMILY PROFILE DOMAIN-CONTAINING PROTEIN"/>
    <property type="match status" value="1"/>
</dbReference>
<feature type="region of interest" description="Disordered" evidence="4">
    <location>
        <begin position="593"/>
        <end position="614"/>
    </location>
</feature>
<feature type="compositionally biased region" description="Polar residues" evidence="4">
    <location>
        <begin position="1"/>
        <end position="16"/>
    </location>
</feature>
<reference evidence="7" key="1">
    <citation type="submission" date="2024-06" db="EMBL/GenBank/DDBJ databases">
        <authorList>
            <person name="Ryan C."/>
        </authorList>
    </citation>
    <scope>NUCLEOTIDE SEQUENCE [LARGE SCALE GENOMIC DNA]</scope>
</reference>
<dbReference type="PANTHER" id="PTHR36479">
    <property type="entry name" value="ULP_PROTEASE DOMAIN-CONTAINING PROTEIN"/>
    <property type="match status" value="1"/>
</dbReference>
<dbReference type="GO" id="GO:0006508">
    <property type="term" value="P:proteolysis"/>
    <property type="evidence" value="ECO:0007669"/>
    <property type="project" value="UniProtKB-KW"/>
</dbReference>
<dbReference type="Gene3D" id="3.40.395.10">
    <property type="entry name" value="Adenoviral Proteinase, Chain A"/>
    <property type="match status" value="1"/>
</dbReference>
<evidence type="ECO:0000259" key="5">
    <source>
        <dbReference type="PROSITE" id="PS50600"/>
    </source>
</evidence>
<evidence type="ECO:0000256" key="2">
    <source>
        <dbReference type="ARBA" id="ARBA00022670"/>
    </source>
</evidence>
<keyword evidence="2" id="KW-0645">Protease</keyword>
<feature type="compositionally biased region" description="Acidic residues" evidence="4">
    <location>
        <begin position="354"/>
        <end position="390"/>
    </location>
</feature>
<evidence type="ECO:0000256" key="1">
    <source>
        <dbReference type="ARBA" id="ARBA00005234"/>
    </source>
</evidence>
<proteinExistence type="inferred from homology"/>
<dbReference type="PROSITE" id="PS50600">
    <property type="entry name" value="ULP_PROTEASE"/>
    <property type="match status" value="1"/>
</dbReference>
<protein>
    <recommendedName>
        <fullName evidence="5">Ubiquitin-like protease family profile domain-containing protein</fullName>
    </recommendedName>
</protein>
<dbReference type="Pfam" id="PF02902">
    <property type="entry name" value="Peptidase_C48"/>
    <property type="match status" value="1"/>
</dbReference>
<evidence type="ECO:0000256" key="4">
    <source>
        <dbReference type="SAM" id="MobiDB-lite"/>
    </source>
</evidence>
<dbReference type="EMBL" id="OZ075122">
    <property type="protein sequence ID" value="CAL4910063.1"/>
    <property type="molecule type" value="Genomic_DNA"/>
</dbReference>
<dbReference type="Proteomes" id="UP001497457">
    <property type="component" value="Chromosome 12b"/>
</dbReference>
<organism evidence="6 7">
    <name type="scientific">Urochloa decumbens</name>
    <dbReference type="NCBI Taxonomy" id="240449"/>
    <lineage>
        <taxon>Eukaryota</taxon>
        <taxon>Viridiplantae</taxon>
        <taxon>Streptophyta</taxon>
        <taxon>Embryophyta</taxon>
        <taxon>Tracheophyta</taxon>
        <taxon>Spermatophyta</taxon>
        <taxon>Magnoliopsida</taxon>
        <taxon>Liliopsida</taxon>
        <taxon>Poales</taxon>
        <taxon>Poaceae</taxon>
        <taxon>PACMAD clade</taxon>
        <taxon>Panicoideae</taxon>
        <taxon>Panicodae</taxon>
        <taxon>Paniceae</taxon>
        <taxon>Melinidinae</taxon>
        <taxon>Urochloa</taxon>
    </lineage>
</organism>
<evidence type="ECO:0000313" key="7">
    <source>
        <dbReference type="Proteomes" id="UP001497457"/>
    </source>
</evidence>
<dbReference type="AlphaFoldDB" id="A0ABC8WI37"/>
<reference evidence="6 7" key="2">
    <citation type="submission" date="2024-10" db="EMBL/GenBank/DDBJ databases">
        <authorList>
            <person name="Ryan C."/>
        </authorList>
    </citation>
    <scope>NUCLEOTIDE SEQUENCE [LARGE SCALE GENOMIC DNA]</scope>
</reference>
<feature type="region of interest" description="Disordered" evidence="4">
    <location>
        <begin position="329"/>
        <end position="469"/>
    </location>
</feature>
<dbReference type="GO" id="GO:0008233">
    <property type="term" value="F:peptidase activity"/>
    <property type="evidence" value="ECO:0007669"/>
    <property type="project" value="UniProtKB-KW"/>
</dbReference>
<dbReference type="SUPFAM" id="SSF54001">
    <property type="entry name" value="Cysteine proteinases"/>
    <property type="match status" value="1"/>
</dbReference>
<keyword evidence="7" id="KW-1185">Reference proteome</keyword>
<keyword evidence="3" id="KW-0378">Hydrolase</keyword>
<accession>A0ABC8WI37</accession>
<evidence type="ECO:0000313" key="6">
    <source>
        <dbReference type="EMBL" id="CAL4910063.1"/>
    </source>
</evidence>
<name>A0ABC8WI37_9POAL</name>
<dbReference type="InterPro" id="IPR003653">
    <property type="entry name" value="Peptidase_C48_C"/>
</dbReference>
<gene>
    <name evidence="6" type="ORF">URODEC1_LOCUS14123</name>
</gene>